<feature type="non-terminal residue" evidence="1">
    <location>
        <position position="1"/>
    </location>
</feature>
<accession>X0XE43</accession>
<comment type="caution">
    <text evidence="1">The sequence shown here is derived from an EMBL/GenBank/DDBJ whole genome shotgun (WGS) entry which is preliminary data.</text>
</comment>
<dbReference type="AlphaFoldDB" id="X0XE43"/>
<evidence type="ECO:0000313" key="1">
    <source>
        <dbReference type="EMBL" id="GAG33672.1"/>
    </source>
</evidence>
<reference evidence="1" key="1">
    <citation type="journal article" date="2014" name="Front. Microbiol.">
        <title>High frequency of phylogenetically diverse reductive dehalogenase-homologous genes in deep subseafloor sedimentary metagenomes.</title>
        <authorList>
            <person name="Kawai M."/>
            <person name="Futagami T."/>
            <person name="Toyoda A."/>
            <person name="Takaki Y."/>
            <person name="Nishi S."/>
            <person name="Hori S."/>
            <person name="Arai W."/>
            <person name="Tsubouchi T."/>
            <person name="Morono Y."/>
            <person name="Uchiyama I."/>
            <person name="Ito T."/>
            <person name="Fujiyama A."/>
            <person name="Inagaki F."/>
            <person name="Takami H."/>
        </authorList>
    </citation>
    <scope>NUCLEOTIDE SEQUENCE</scope>
    <source>
        <strain evidence="1">Expedition CK06-06</strain>
    </source>
</reference>
<proteinExistence type="predicted"/>
<protein>
    <submittedName>
        <fullName evidence="1">Uncharacterized protein</fullName>
    </submittedName>
</protein>
<gene>
    <name evidence="1" type="ORF">S01H1_63203</name>
</gene>
<sequence>PPGVSANDLWKREVSRRKSAMRKRQAEKKQAAATQDVLARKGLLLVSGAAMGAVFSQGEKYELPFEVGGTKVHTGLLVGTVLTLAEAFAGDAIDDAVPGGTKILGAVSDAGLVLASAHYGAELATPAAPAPADDA</sequence>
<organism evidence="1">
    <name type="scientific">marine sediment metagenome</name>
    <dbReference type="NCBI Taxonomy" id="412755"/>
    <lineage>
        <taxon>unclassified sequences</taxon>
        <taxon>metagenomes</taxon>
        <taxon>ecological metagenomes</taxon>
    </lineage>
</organism>
<name>X0XE43_9ZZZZ</name>
<dbReference type="EMBL" id="BARS01041570">
    <property type="protein sequence ID" value="GAG33672.1"/>
    <property type="molecule type" value="Genomic_DNA"/>
</dbReference>